<accession>A0A558FIS5</accession>
<keyword evidence="13" id="KW-0675">Receptor</keyword>
<evidence type="ECO:0000256" key="4">
    <source>
        <dbReference type="ARBA" id="ARBA00022692"/>
    </source>
</evidence>
<dbReference type="CDD" id="cd01347">
    <property type="entry name" value="ligand_gated_channel"/>
    <property type="match status" value="1"/>
</dbReference>
<dbReference type="EMBL" id="VMTP01000041">
    <property type="protein sequence ID" value="TVT85400.1"/>
    <property type="molecule type" value="Genomic_DNA"/>
</dbReference>
<evidence type="ECO:0000259" key="12">
    <source>
        <dbReference type="Pfam" id="PF07715"/>
    </source>
</evidence>
<evidence type="ECO:0000256" key="7">
    <source>
        <dbReference type="ARBA" id="ARBA00023237"/>
    </source>
</evidence>
<dbReference type="RefSeq" id="WP_127472545.1">
    <property type="nucleotide sequence ID" value="NZ_BHGD02000170.1"/>
</dbReference>
<evidence type="ECO:0000256" key="8">
    <source>
        <dbReference type="PROSITE-ProRule" id="PRU01360"/>
    </source>
</evidence>
<evidence type="ECO:0000313" key="13">
    <source>
        <dbReference type="EMBL" id="TVT85400.1"/>
    </source>
</evidence>
<dbReference type="PANTHER" id="PTHR47234">
    <property type="match status" value="1"/>
</dbReference>
<dbReference type="InterPro" id="IPR036942">
    <property type="entry name" value="Beta-barrel_TonB_sf"/>
</dbReference>
<dbReference type="Pfam" id="PF00593">
    <property type="entry name" value="TonB_dep_Rec_b-barrel"/>
    <property type="match status" value="1"/>
</dbReference>
<dbReference type="InterPro" id="IPR000531">
    <property type="entry name" value="Beta-barrel_TonB"/>
</dbReference>
<evidence type="ECO:0000256" key="2">
    <source>
        <dbReference type="ARBA" id="ARBA00022448"/>
    </source>
</evidence>
<keyword evidence="7 8" id="KW-0998">Cell outer membrane</keyword>
<evidence type="ECO:0000259" key="11">
    <source>
        <dbReference type="Pfam" id="PF00593"/>
    </source>
</evidence>
<feature type="domain" description="TonB-dependent receptor plug" evidence="12">
    <location>
        <begin position="67"/>
        <end position="179"/>
    </location>
</feature>
<dbReference type="PROSITE" id="PS52016">
    <property type="entry name" value="TONB_DEPENDENT_REC_3"/>
    <property type="match status" value="1"/>
</dbReference>
<name>A0A558FIS5_9GAMM</name>
<dbReference type="InterPro" id="IPR012910">
    <property type="entry name" value="Plug_dom"/>
</dbReference>
<dbReference type="InterPro" id="IPR039426">
    <property type="entry name" value="TonB-dep_rcpt-like"/>
</dbReference>
<protein>
    <submittedName>
        <fullName evidence="13">TonB-dependent receptor</fullName>
    </submittedName>
</protein>
<comment type="caution">
    <text evidence="13">The sequence shown here is derived from an EMBL/GenBank/DDBJ whole genome shotgun (WGS) entry which is preliminary data.</text>
</comment>
<dbReference type="Proteomes" id="UP000316981">
    <property type="component" value="Unassembled WGS sequence"/>
</dbReference>
<dbReference type="Gene3D" id="2.170.130.10">
    <property type="entry name" value="TonB-dependent receptor, plug domain"/>
    <property type="match status" value="1"/>
</dbReference>
<keyword evidence="3 8" id="KW-1134">Transmembrane beta strand</keyword>
<dbReference type="InterPro" id="IPR037066">
    <property type="entry name" value="Plug_dom_sf"/>
</dbReference>
<dbReference type="AlphaFoldDB" id="A0A558FIS5"/>
<feature type="domain" description="TonB-dependent receptor-like beta-barrel" evidence="11">
    <location>
        <begin position="370"/>
        <end position="867"/>
    </location>
</feature>
<evidence type="ECO:0000256" key="10">
    <source>
        <dbReference type="SAM" id="SignalP"/>
    </source>
</evidence>
<dbReference type="SUPFAM" id="SSF56935">
    <property type="entry name" value="Porins"/>
    <property type="match status" value="1"/>
</dbReference>
<comment type="similarity">
    <text evidence="8 9">Belongs to the TonB-dependent receptor family.</text>
</comment>
<sequence>MKKANFAQPNATSKTSKTILKLSTLSLSMLCLTMAHAAEAESSSEEKPTKVVKVAVTGSSIKGVAAQSASPITIVKVDEILKQGVTTTEEALTKITANQAGFVTSQNVGHSGTAGATANLRGVGENKTLILLNGRRLAASAFDSGVTNLNVIPLAMLERIEIVRDGASAIYGTDAIGGVINFITKKQFSGLNISGGLTQPEHKGGDTQDISIFGGYGDLEDNGFNVFGVVDYRHGNDIMAKDRKISAKGSLIPELGLDTRSSASFPANFVDSKNGTSGNPYAATGCGGYAGTEALGKVCLLNTQNMIGIVPKTEDISAMGRLTLKLNNNFNAIGEYVYANNKVSTSVAPDVYNGNNKVSLGKNSKYYPGNGFVPAVANLSGEPLLLSLRSQAGNRISDTENESHRVFAGIEGEAYGWDINTGVSYARSAVTETATSGYLDKAAVQSALDAGQLNPFGPQAAGDDPNLWNKLSLSGDYNKAKLESSTVDFTASRPIYTLPAGDVGFAFGGSFRHDKWDSTVNSDLAARLPSLGTDPNNPHQEGKRDISSIFTELQIPLHKTLEAQIAARYDNYSDVGDTFNPKIALRWEPLKQLMFRTSYSTGFRAPTLYEINKTNSRTLSPNNSDPILCPGGKVAAGGSEARDCNQQFDRMQGGNKELEPEKSTSVTAGFVLEPIKNLVFSLDYYNIEIKNQISALDSAAIFADPNKYQDKFVRKTDGSIDYLITTMQNMGNIKTEGFDLGLNYLTPMTSTGRFGFGIDGTYITKYDYQTEKNGEWFSNLGAYKDNSPISNGGPTIRWKHVANLNWYYENWSLNFQQQFTSGYKDQNSDNLADGYKNHRVSDYTVYNVSGTYKGFKNLDLTLGIKNLFDEEPTVSNTVTNFQYGYDPRFSDPTGRTYFARGTYKF</sequence>
<keyword evidence="10" id="KW-0732">Signal</keyword>
<feature type="signal peptide" evidence="10">
    <location>
        <begin position="1"/>
        <end position="37"/>
    </location>
</feature>
<dbReference type="PANTHER" id="PTHR47234:SF2">
    <property type="entry name" value="TONB-DEPENDENT RECEPTOR"/>
    <property type="match status" value="1"/>
</dbReference>
<evidence type="ECO:0000256" key="1">
    <source>
        <dbReference type="ARBA" id="ARBA00004571"/>
    </source>
</evidence>
<reference evidence="13 14" key="1">
    <citation type="submission" date="2019-07" db="EMBL/GenBank/DDBJ databases">
        <title>Draft Genome Sequence of the first blaOXA-58-Harboring Acinetobacter colistiniresistens clinical isolate from Brazil.</title>
        <authorList>
            <person name="Favaro L.S."/>
            <person name="Paula-Petroli S.B."/>
            <person name="Moura C.F."/>
            <person name="Tognim M.C.B."/>
            <person name="Venancio E.J."/>
            <person name="Yamada-Ogatta S.F."/>
            <person name="Carrara-Marroni F.E."/>
        </authorList>
    </citation>
    <scope>NUCLEOTIDE SEQUENCE [LARGE SCALE GENOMIC DNA]</scope>
    <source>
        <strain evidence="13 14">DL</strain>
    </source>
</reference>
<proteinExistence type="inferred from homology"/>
<feature type="chain" id="PRO_5022142275" evidence="10">
    <location>
        <begin position="38"/>
        <end position="905"/>
    </location>
</feature>
<evidence type="ECO:0000256" key="6">
    <source>
        <dbReference type="ARBA" id="ARBA00023136"/>
    </source>
</evidence>
<keyword evidence="4 8" id="KW-0812">Transmembrane</keyword>
<evidence type="ECO:0000256" key="5">
    <source>
        <dbReference type="ARBA" id="ARBA00023077"/>
    </source>
</evidence>
<keyword evidence="2 8" id="KW-0813">Transport</keyword>
<evidence type="ECO:0000256" key="3">
    <source>
        <dbReference type="ARBA" id="ARBA00022452"/>
    </source>
</evidence>
<evidence type="ECO:0000313" key="14">
    <source>
        <dbReference type="Proteomes" id="UP000316981"/>
    </source>
</evidence>
<gene>
    <name evidence="13" type="ORF">FPV60_04655</name>
</gene>
<dbReference type="GO" id="GO:0009279">
    <property type="term" value="C:cell outer membrane"/>
    <property type="evidence" value="ECO:0007669"/>
    <property type="project" value="UniProtKB-SubCell"/>
</dbReference>
<evidence type="ECO:0000256" key="9">
    <source>
        <dbReference type="RuleBase" id="RU003357"/>
    </source>
</evidence>
<comment type="subcellular location">
    <subcellularLocation>
        <location evidence="1 8">Cell outer membrane</location>
        <topology evidence="1 8">Multi-pass membrane protein</topology>
    </subcellularLocation>
</comment>
<dbReference type="Pfam" id="PF07715">
    <property type="entry name" value="Plug"/>
    <property type="match status" value="1"/>
</dbReference>
<keyword evidence="5 9" id="KW-0798">TonB box</keyword>
<organism evidence="13 14">
    <name type="scientific">Acinetobacter colistiniresistens</name>
    <dbReference type="NCBI Taxonomy" id="280145"/>
    <lineage>
        <taxon>Bacteria</taxon>
        <taxon>Pseudomonadati</taxon>
        <taxon>Pseudomonadota</taxon>
        <taxon>Gammaproteobacteria</taxon>
        <taxon>Moraxellales</taxon>
        <taxon>Moraxellaceae</taxon>
        <taxon>Acinetobacter</taxon>
    </lineage>
</organism>
<dbReference type="Gene3D" id="2.40.170.20">
    <property type="entry name" value="TonB-dependent receptor, beta-barrel domain"/>
    <property type="match status" value="1"/>
</dbReference>
<keyword evidence="6 8" id="KW-0472">Membrane</keyword>